<reference evidence="1" key="1">
    <citation type="submission" date="2021-05" db="EMBL/GenBank/DDBJ databases">
        <authorList>
            <person name="Alioto T."/>
            <person name="Alioto T."/>
            <person name="Gomez Garrido J."/>
        </authorList>
    </citation>
    <scope>NUCLEOTIDE SEQUENCE</scope>
</reference>
<protein>
    <submittedName>
        <fullName evidence="1">(northern house mosquito) hypothetical protein</fullName>
    </submittedName>
</protein>
<dbReference type="EMBL" id="HBUE01027402">
    <property type="protein sequence ID" value="CAG6454794.1"/>
    <property type="molecule type" value="Transcribed_RNA"/>
</dbReference>
<proteinExistence type="predicted"/>
<name>A0A8D8ACZ5_CULPI</name>
<organism evidence="1">
    <name type="scientific">Culex pipiens</name>
    <name type="common">House mosquito</name>
    <dbReference type="NCBI Taxonomy" id="7175"/>
    <lineage>
        <taxon>Eukaryota</taxon>
        <taxon>Metazoa</taxon>
        <taxon>Ecdysozoa</taxon>
        <taxon>Arthropoda</taxon>
        <taxon>Hexapoda</taxon>
        <taxon>Insecta</taxon>
        <taxon>Pterygota</taxon>
        <taxon>Neoptera</taxon>
        <taxon>Endopterygota</taxon>
        <taxon>Diptera</taxon>
        <taxon>Nematocera</taxon>
        <taxon>Culicoidea</taxon>
        <taxon>Culicidae</taxon>
        <taxon>Culicinae</taxon>
        <taxon>Culicini</taxon>
        <taxon>Culex</taxon>
        <taxon>Culex</taxon>
    </lineage>
</organism>
<dbReference type="AlphaFoldDB" id="A0A8D8ACZ5"/>
<accession>A0A8D8ACZ5</accession>
<sequence length="126" mass="13735">MLHRSMSYVLEISNTLDLFTTKYSVGQLPKMVCSSTTNAPGPSPWACSNEANARLILLDQMVSCSLNRMLSTVLSLAITTRNGSIRMSVATLFSGGWAESASSVILTARLLASYRWTCSWPSIVHT</sequence>
<evidence type="ECO:0000313" key="1">
    <source>
        <dbReference type="EMBL" id="CAG6454794.1"/>
    </source>
</evidence>